<feature type="region of interest" description="Disordered" evidence="13">
    <location>
        <begin position="1940"/>
        <end position="2013"/>
    </location>
</feature>
<feature type="compositionally biased region" description="Low complexity" evidence="13">
    <location>
        <begin position="2109"/>
        <end position="2119"/>
    </location>
</feature>
<feature type="compositionally biased region" description="Basic residues" evidence="13">
    <location>
        <begin position="2096"/>
        <end position="2108"/>
    </location>
</feature>
<evidence type="ECO:0000313" key="15">
    <source>
        <dbReference type="Ensembl" id="ENSUPAP00010008485.1"/>
    </source>
</evidence>
<keyword evidence="8" id="KW-0547">Nucleotide-binding</keyword>
<gene>
    <name evidence="15" type="primary">WNK1</name>
</gene>
<evidence type="ECO:0000256" key="13">
    <source>
        <dbReference type="SAM" id="MobiDB-lite"/>
    </source>
</evidence>
<comment type="catalytic activity">
    <reaction evidence="12">
        <text>L-seryl-[protein] + ATP = O-phospho-L-seryl-[protein] + ADP + H(+)</text>
        <dbReference type="Rhea" id="RHEA:17989"/>
        <dbReference type="Rhea" id="RHEA-COMP:9863"/>
        <dbReference type="Rhea" id="RHEA-COMP:11604"/>
        <dbReference type="ChEBI" id="CHEBI:15378"/>
        <dbReference type="ChEBI" id="CHEBI:29999"/>
        <dbReference type="ChEBI" id="CHEBI:30616"/>
        <dbReference type="ChEBI" id="CHEBI:83421"/>
        <dbReference type="ChEBI" id="CHEBI:456216"/>
        <dbReference type="EC" id="2.7.11.1"/>
    </reaction>
</comment>
<sequence length="2394" mass="252853">MSGGAAEKQSSTPSSLFLSPPAPAPKNGSSSDSSVGEKLGAAATDAGTGRTEEYRRRRHTMDKDSRGAAATTTTTEHRFFRRSVICDSNATALELPGLPFSIPQPGVPAVVPQIAPSEPHREEILTATAVSQVAQQPPVTAAPGEQAVAGPVTSTAPSSTSKDRPVSQPNLVGSKEEPPPARSGSGSGGSSAKELQEEQRQLQDDIEELETKAVGMSNDGRFLKFDIEIGRGSFKTVYKGLDTETTVEVAWCELQDRKLTKSERQRFKEEAEMLKGLQHPNIVRFYDSWESTVKGKKCIVLVTELMTSGTLKTYLKRFKVMKIKVLRSWCRQILKGLQFLHTRTPPIIHRDLKCDNIFITGPTGSVKIGDLGLATLKRASFAKSVIGTPEFMAPEMYEEKYDESVDVYAFGMCMLEMATSEYPYSECQNAAQIYRRVTSGVKPASFDKVAIPEVKEIIEGCIRQNKDERYSIKDLLNHAFFQEETGVRVELAEEDDGEKIAIKLWLRIEDIKKLKGKYKDNEAIEFSFDLERDVPEDVAQEMVESGYVCEGDHKTMAKAIKDRVSLIKRKREQRQLVREEQEKRKQEESSLRQQAEQQSSVPSQTGIKQVPSASTGITTASATSASVSTQVEPEEPEADQHQQLQYQQPSISVLSDGTVDSGQGSSVFTESRVSSQQTVSYGSQHEQAHSTGTVPGHTASIAQAQSQTHGVYPPSSMAQSQSQGQLSSSSLAGVPSSQPIQHPQPQGIQQTAPPQQTVQYSLPQTTASTEATTAQPVSQPQAPQVLPQVSAGKQLPVSQPVSTIQGESQIPVASQSSVVPVHSGAHFLPMGQPLPTSLLPQYPVSQIPLSTPHVSTAQTGFSSLPITMAAGVNQPLLTLASSATAAAIPGGSTVVPSQLPTLLQPVTQLPSQVHPQLLQPAVQSMGIPANLGQAAEVSLPSGDVLYQGFPPRLPPQYPGDSNITPSSNVASVCIHSTVLSPPMPTEALATPGYFPTVVQPYVESNLLVPVGGIGGQVQVSQPAVSLAQQSPTTSSQQAVLESTQGVSQVAPPEPVPVAQSQPTQPVTLVSSIDSAHSDVASGMSDGNENAPSSSGRHEGRTAKRHYRKSVRSRSRHEKTSRPKLRILNVSNKGDRVVECQLETHNRKMVTFKFDLDGDNPEEIATIMVNNDFILAIERESFVDQVREIIEKADEMLSEDVSVEPEGDQGMESLQGKDDYGFSGSQKLEGEFKQPVPTSSMPQQIGVPTSSLTQVVHSAGRRFIVSPVPESRLRESKVFTSEISDTVAPSIPQGPGMNLSHSASSLSLQKAFSELRHAQMTEGPNTAPPNFSHTGPTFPPFLGSIAGGPTTAAATPSVSVPVSSSSLNDISTSVIQAEVTVPTEKGITGVATSTGVVMSSCLPVPPVSESPVLASVGSSVTIPAVVSMSTTSQPVQAPTSGSIVSSTGAFPSMTVLTALTSAVAAPGAKPPAVLSQQTASTTGVATVTSVSASTPFPTIASQPSLQLSSSTSAPTLAETVVVSAHSLDKTSHSSTTGLALSLSAPSSSSPGVGVASSVSQPGGVHPLVIPSVIASTPVFPQAVGPTSTPLLPQVPSIPPLVQPVANVPAVQQTLIHSQPQPALLPNQPHTHCPEVDADNQPKAPGIDDIKTLEEKLRSLFSEHSSSGAQHASVSLETSLVVETTITPGIPTTAVAPSKLMTSTTSTCLPPTNLPLGTAGLSVMSVATPGQVSTPGSYVSAPVSTTSGMKPGTAPSKPPLTKAPVLPVGTELPAGTLPSEQLPPFPGPSLTQPVSMVAPTAVTEAGAQPQKDVSQGTEGPVLATSSGTGVFKMGRFQVSVAMDDIQKEDKNKTEDAKSVHFESSTSESSVLSSSSPESTLVKPEPNGMTIHGISSDVPDSALKTPASEAKSETGQPTKVGRFQVTTTANKVGRFSISRTEDKIAEAKKEGPVTSPPFRDSEQAVLPAVIPKKEKPELSEPSHLNGPSSDLEAAFLRGDVDDGSGSPHSPRQLCSKSLPIQNLSQSLSNSFNSSYMSSDNESDIEDEDLKLELRRLREKHLKEIQDLQSRQKHEIESLYTKLGKVPPAVIIPPAAPLSGRRRRPTKSKGSKSSRSSSLGNKSPQLSGNLSGQSAASVLHPQQTLHPPSNIAETGQNQLLQPLKPSPSSDNLYSAFTSDGAISVPSLSAPGQGCAKFNCASEQVTFKPGGRRTRFLRKMVKKVCPCNQLCRTSSTNTVGGTVNSQAAQAQPPAMTSSRKGTFTDDLHKLVDNWARDAMNLSGRRGSKGHMNYEGPGMARKFSAPGQLCISMTSNLGGSAPISAASATSLGHFTKSMCPPQQYGFPAAPFGTQWSGTGGPAPQPLGQFQPVGTASLQNFNISNLQKSISNPPGSNLRTT</sequence>
<dbReference type="Proteomes" id="UP000694417">
    <property type="component" value="Unplaced"/>
</dbReference>
<feature type="compositionally biased region" description="Basic and acidic residues" evidence="13">
    <location>
        <begin position="575"/>
        <end position="590"/>
    </location>
</feature>
<dbReference type="PROSITE" id="PS50011">
    <property type="entry name" value="PROTEIN_KINASE_DOM"/>
    <property type="match status" value="1"/>
</dbReference>
<feature type="region of interest" description="Disordered" evidence="13">
    <location>
        <begin position="1028"/>
        <end position="1065"/>
    </location>
</feature>
<feature type="region of interest" description="Disordered" evidence="13">
    <location>
        <begin position="2344"/>
        <end position="2365"/>
    </location>
</feature>
<feature type="domain" description="Protein kinase" evidence="14">
    <location>
        <begin position="223"/>
        <end position="481"/>
    </location>
</feature>
<feature type="compositionally biased region" description="Polar residues" evidence="13">
    <location>
        <begin position="700"/>
        <end position="709"/>
    </location>
</feature>
<feature type="compositionally biased region" description="Low complexity" evidence="13">
    <location>
        <begin position="1046"/>
        <end position="1062"/>
    </location>
</feature>
<feature type="compositionally biased region" description="Basic and acidic residues" evidence="13">
    <location>
        <begin position="1845"/>
        <end position="1858"/>
    </location>
</feature>
<feature type="compositionally biased region" description="Basic and acidic residues" evidence="13">
    <location>
        <begin position="194"/>
        <end position="203"/>
    </location>
</feature>
<dbReference type="InterPro" id="IPR024678">
    <property type="entry name" value="Kinase_OSR1/WNK_CCT"/>
</dbReference>
<feature type="region of interest" description="Disordered" evidence="13">
    <location>
        <begin position="1"/>
        <end position="77"/>
    </location>
</feature>
<feature type="compositionally biased region" description="Basic residues" evidence="13">
    <location>
        <begin position="1102"/>
        <end position="1123"/>
    </location>
</feature>
<dbReference type="FunFam" id="1.10.510.10:FF:000006">
    <property type="entry name" value="Serine/threonine-protein kinase WNK1 isoform 2"/>
    <property type="match status" value="1"/>
</dbReference>
<dbReference type="Pfam" id="PF24889">
    <property type="entry name" value="CCTL2_WNK"/>
    <property type="match status" value="1"/>
</dbReference>
<dbReference type="InterPro" id="IPR000719">
    <property type="entry name" value="Prot_kinase_dom"/>
</dbReference>
<evidence type="ECO:0000256" key="4">
    <source>
        <dbReference type="ARBA" id="ARBA00022490"/>
    </source>
</evidence>
<feature type="compositionally biased region" description="Polar residues" evidence="13">
    <location>
        <begin position="1731"/>
        <end position="1746"/>
    </location>
</feature>
<dbReference type="EC" id="2.7.11.1" evidence="3"/>
<feature type="compositionally biased region" description="Polar residues" evidence="13">
    <location>
        <begin position="2003"/>
        <end position="2012"/>
    </location>
</feature>
<feature type="region of interest" description="Disordered" evidence="13">
    <location>
        <begin position="1731"/>
        <end position="1759"/>
    </location>
</feature>
<evidence type="ECO:0000313" key="16">
    <source>
        <dbReference type="Proteomes" id="UP000694417"/>
    </source>
</evidence>
<evidence type="ECO:0000256" key="7">
    <source>
        <dbReference type="ARBA" id="ARBA00022679"/>
    </source>
</evidence>
<dbReference type="GO" id="GO:0005737">
    <property type="term" value="C:cytoplasm"/>
    <property type="evidence" value="ECO:0007669"/>
    <property type="project" value="UniProtKB-SubCell"/>
</dbReference>
<feature type="compositionally biased region" description="Polar residues" evidence="13">
    <location>
        <begin position="1084"/>
        <end position="1094"/>
    </location>
</feature>
<evidence type="ECO:0000256" key="8">
    <source>
        <dbReference type="ARBA" id="ARBA00022741"/>
    </source>
</evidence>
<dbReference type="InterPro" id="IPR056865">
    <property type="entry name" value="CCTL2_WNK"/>
</dbReference>
<dbReference type="InterPro" id="IPR050588">
    <property type="entry name" value="WNK_Ser-Thr_kinase"/>
</dbReference>
<evidence type="ECO:0000256" key="11">
    <source>
        <dbReference type="ARBA" id="ARBA00047899"/>
    </source>
</evidence>
<feature type="region of interest" description="Disordered" evidence="13">
    <location>
        <begin position="575"/>
        <end position="756"/>
    </location>
</feature>
<dbReference type="GeneTree" id="ENSGT00940000155474"/>
<feature type="compositionally biased region" description="Low complexity" evidence="13">
    <location>
        <begin position="1861"/>
        <end position="1879"/>
    </location>
</feature>
<feature type="compositionally biased region" description="Polar residues" evidence="13">
    <location>
        <begin position="641"/>
        <end position="693"/>
    </location>
</feature>
<dbReference type="PROSITE" id="PS00108">
    <property type="entry name" value="PROTEIN_KINASE_ST"/>
    <property type="match status" value="1"/>
</dbReference>
<feature type="region of interest" description="Disordered" evidence="13">
    <location>
        <begin position="1845"/>
        <end position="1914"/>
    </location>
</feature>
<dbReference type="SMART" id="SM00220">
    <property type="entry name" value="S_TKc"/>
    <property type="match status" value="1"/>
</dbReference>
<keyword evidence="7" id="KW-0808">Transferase</keyword>
<dbReference type="Ensembl" id="ENSUPAT00010009723.1">
    <property type="protein sequence ID" value="ENSUPAP00010008485.1"/>
    <property type="gene ID" value="ENSUPAG00010005417.1"/>
</dbReference>
<keyword evidence="9" id="KW-0418">Kinase</keyword>
<dbReference type="Pfam" id="PF12202">
    <property type="entry name" value="OSR1_C"/>
    <property type="match status" value="1"/>
</dbReference>
<protein>
    <recommendedName>
        <fullName evidence="3">non-specific serine/threonine protein kinase</fullName>
        <ecNumber evidence="3">2.7.11.1</ecNumber>
    </recommendedName>
</protein>
<evidence type="ECO:0000256" key="10">
    <source>
        <dbReference type="ARBA" id="ARBA00022840"/>
    </source>
</evidence>
<name>A0A8D2H6B1_UROPR</name>
<dbReference type="Gene3D" id="1.10.510.10">
    <property type="entry name" value="Transferase(Phosphotransferase) domain 1"/>
    <property type="match status" value="1"/>
</dbReference>
<organism evidence="15 16">
    <name type="scientific">Urocitellus parryii</name>
    <name type="common">Arctic ground squirrel</name>
    <name type="synonym">Spermophilus parryii</name>
    <dbReference type="NCBI Taxonomy" id="9999"/>
    <lineage>
        <taxon>Eukaryota</taxon>
        <taxon>Metazoa</taxon>
        <taxon>Chordata</taxon>
        <taxon>Craniata</taxon>
        <taxon>Vertebrata</taxon>
        <taxon>Euteleostomi</taxon>
        <taxon>Mammalia</taxon>
        <taxon>Eutheria</taxon>
        <taxon>Euarchontoglires</taxon>
        <taxon>Glires</taxon>
        <taxon>Rodentia</taxon>
        <taxon>Sciuromorpha</taxon>
        <taxon>Sciuridae</taxon>
        <taxon>Xerinae</taxon>
        <taxon>Marmotini</taxon>
        <taxon>Urocitellus</taxon>
    </lineage>
</organism>
<dbReference type="InterPro" id="IPR008271">
    <property type="entry name" value="Ser/Thr_kinase_AS"/>
</dbReference>
<feature type="compositionally biased region" description="Low complexity" evidence="13">
    <location>
        <begin position="1028"/>
        <end position="1038"/>
    </location>
</feature>
<dbReference type="CDD" id="cd14030">
    <property type="entry name" value="STKc_WNK1"/>
    <property type="match status" value="1"/>
</dbReference>
<feature type="compositionally biased region" description="Low complexity" evidence="13">
    <location>
        <begin position="612"/>
        <end position="629"/>
    </location>
</feature>
<proteinExistence type="predicted"/>
<comment type="subcellular location">
    <subcellularLocation>
        <location evidence="2">Cytoplasm</location>
    </subcellularLocation>
</comment>
<evidence type="ECO:0000259" key="14">
    <source>
        <dbReference type="PROSITE" id="PS50011"/>
    </source>
</evidence>
<evidence type="ECO:0000256" key="2">
    <source>
        <dbReference type="ARBA" id="ARBA00004496"/>
    </source>
</evidence>
<keyword evidence="10" id="KW-0067">ATP-binding</keyword>
<keyword evidence="6" id="KW-0597">Phosphoprotein</keyword>
<dbReference type="FunFam" id="3.10.20.90:FF:000012">
    <property type="entry name" value="Serine/threonine-protein kinase WNK1 isoform 2"/>
    <property type="match status" value="1"/>
</dbReference>
<accession>A0A8D2H6B1</accession>
<evidence type="ECO:0000256" key="3">
    <source>
        <dbReference type="ARBA" id="ARBA00012513"/>
    </source>
</evidence>
<evidence type="ECO:0000256" key="5">
    <source>
        <dbReference type="ARBA" id="ARBA00022527"/>
    </source>
</evidence>
<feature type="region of interest" description="Disordered" evidence="13">
    <location>
        <begin position="1077"/>
        <end position="1123"/>
    </location>
</feature>
<feature type="compositionally biased region" description="Low complexity" evidence="13">
    <location>
        <begin position="715"/>
        <end position="750"/>
    </location>
</feature>
<dbReference type="FunFam" id="3.10.20.90:FF:000007">
    <property type="entry name" value="Serine/threonine-protein kinase WNK1 isoform 1"/>
    <property type="match status" value="1"/>
</dbReference>
<feature type="compositionally biased region" description="Basic and acidic residues" evidence="13">
    <location>
        <begin position="1968"/>
        <end position="1977"/>
    </location>
</feature>
<dbReference type="GO" id="GO:0005524">
    <property type="term" value="F:ATP binding"/>
    <property type="evidence" value="ECO:0007669"/>
    <property type="project" value="UniProtKB-KW"/>
</dbReference>
<evidence type="ECO:0000256" key="12">
    <source>
        <dbReference type="ARBA" id="ARBA00048679"/>
    </source>
</evidence>
<comment type="catalytic activity">
    <reaction evidence="11">
        <text>L-threonyl-[protein] + ATP = O-phospho-L-threonyl-[protein] + ADP + H(+)</text>
        <dbReference type="Rhea" id="RHEA:46608"/>
        <dbReference type="Rhea" id="RHEA-COMP:11060"/>
        <dbReference type="Rhea" id="RHEA-COMP:11605"/>
        <dbReference type="ChEBI" id="CHEBI:15378"/>
        <dbReference type="ChEBI" id="CHEBI:30013"/>
        <dbReference type="ChEBI" id="CHEBI:30616"/>
        <dbReference type="ChEBI" id="CHEBI:61977"/>
        <dbReference type="ChEBI" id="CHEBI:456216"/>
        <dbReference type="EC" id="2.7.11.1"/>
    </reaction>
</comment>
<evidence type="ECO:0000256" key="9">
    <source>
        <dbReference type="ARBA" id="ARBA00022777"/>
    </source>
</evidence>
<dbReference type="GO" id="GO:0004674">
    <property type="term" value="F:protein serine/threonine kinase activity"/>
    <property type="evidence" value="ECO:0007669"/>
    <property type="project" value="UniProtKB-KW"/>
</dbReference>
<feature type="compositionally biased region" description="Polar residues" evidence="13">
    <location>
        <begin position="591"/>
        <end position="607"/>
    </location>
</feature>
<reference evidence="15" key="1">
    <citation type="submission" date="2025-08" db="UniProtKB">
        <authorList>
            <consortium name="Ensembl"/>
        </authorList>
    </citation>
    <scope>IDENTIFICATION</scope>
</reference>
<evidence type="ECO:0000256" key="1">
    <source>
        <dbReference type="ARBA" id="ARBA00001946"/>
    </source>
</evidence>
<reference evidence="15" key="2">
    <citation type="submission" date="2025-09" db="UniProtKB">
        <authorList>
            <consortium name="Ensembl"/>
        </authorList>
    </citation>
    <scope>IDENTIFICATION</scope>
</reference>
<feature type="compositionally biased region" description="Low complexity" evidence="13">
    <location>
        <begin position="10"/>
        <end position="19"/>
    </location>
</feature>
<feature type="region of interest" description="Disordered" evidence="13">
    <location>
        <begin position="137"/>
        <end position="203"/>
    </location>
</feature>
<dbReference type="InterPro" id="IPR011009">
    <property type="entry name" value="Kinase-like_dom_sf"/>
</dbReference>
<feature type="compositionally biased region" description="Polar residues" evidence="13">
    <location>
        <begin position="2120"/>
        <end position="2148"/>
    </location>
</feature>
<dbReference type="Pfam" id="PF00069">
    <property type="entry name" value="Pkinase"/>
    <property type="match status" value="1"/>
</dbReference>
<keyword evidence="4" id="KW-0963">Cytoplasm</keyword>
<dbReference type="SUPFAM" id="SSF56112">
    <property type="entry name" value="Protein kinase-like (PK-like)"/>
    <property type="match status" value="1"/>
</dbReference>
<feature type="region of interest" description="Disordered" evidence="13">
    <location>
        <begin position="1803"/>
        <end position="1825"/>
    </location>
</feature>
<feature type="compositionally biased region" description="Polar residues" evidence="13">
    <location>
        <begin position="1809"/>
        <end position="1825"/>
    </location>
</feature>
<feature type="compositionally biased region" description="Low complexity" evidence="13">
    <location>
        <begin position="40"/>
        <end position="49"/>
    </location>
</feature>
<dbReference type="Gene3D" id="3.30.200.20">
    <property type="entry name" value="Phosphorylase Kinase, domain 1"/>
    <property type="match status" value="1"/>
</dbReference>
<dbReference type="Gene3D" id="3.10.20.90">
    <property type="entry name" value="Phosphatidylinositol 3-kinase Catalytic Subunit, Chain A, domain 1"/>
    <property type="match status" value="2"/>
</dbReference>
<evidence type="ECO:0000256" key="6">
    <source>
        <dbReference type="ARBA" id="ARBA00022553"/>
    </source>
</evidence>
<feature type="compositionally biased region" description="Basic and acidic residues" evidence="13">
    <location>
        <begin position="50"/>
        <end position="66"/>
    </location>
</feature>
<dbReference type="FunFam" id="3.30.200.20:FF:000494">
    <property type="entry name" value="serine/threonine-protein kinase WNK2 isoform X2"/>
    <property type="match status" value="1"/>
</dbReference>
<dbReference type="PANTHER" id="PTHR13902">
    <property type="entry name" value="SERINE/THREONINE-PROTEIN KINASE WNK WITH NO LYSINE -RELATED"/>
    <property type="match status" value="1"/>
</dbReference>
<keyword evidence="16" id="KW-1185">Reference proteome</keyword>
<feature type="region of interest" description="Disordered" evidence="13">
    <location>
        <begin position="2086"/>
        <end position="2148"/>
    </location>
</feature>
<keyword evidence="5" id="KW-0723">Serine/threonine-protein kinase</keyword>
<comment type="cofactor">
    <cofactor evidence="1">
        <name>Mg(2+)</name>
        <dbReference type="ChEBI" id="CHEBI:18420"/>
    </cofactor>
</comment>